<evidence type="ECO:0000256" key="1">
    <source>
        <dbReference type="SAM" id="MobiDB-lite"/>
    </source>
</evidence>
<feature type="non-terminal residue" evidence="2">
    <location>
        <position position="458"/>
    </location>
</feature>
<feature type="compositionally biased region" description="Basic and acidic residues" evidence="1">
    <location>
        <begin position="32"/>
        <end position="48"/>
    </location>
</feature>
<dbReference type="EMBL" id="CAUYUJ010021032">
    <property type="protein sequence ID" value="CAK0902173.1"/>
    <property type="molecule type" value="Genomic_DNA"/>
</dbReference>
<dbReference type="Proteomes" id="UP001189429">
    <property type="component" value="Unassembled WGS sequence"/>
</dbReference>
<accession>A0ABN9XQF6</accession>
<comment type="caution">
    <text evidence="2">The sequence shown here is derived from an EMBL/GenBank/DDBJ whole genome shotgun (WGS) entry which is preliminary data.</text>
</comment>
<organism evidence="2 3">
    <name type="scientific">Prorocentrum cordatum</name>
    <dbReference type="NCBI Taxonomy" id="2364126"/>
    <lineage>
        <taxon>Eukaryota</taxon>
        <taxon>Sar</taxon>
        <taxon>Alveolata</taxon>
        <taxon>Dinophyceae</taxon>
        <taxon>Prorocentrales</taxon>
        <taxon>Prorocentraceae</taxon>
        <taxon>Prorocentrum</taxon>
    </lineage>
</organism>
<evidence type="ECO:0000313" key="2">
    <source>
        <dbReference type="EMBL" id="CAK0902173.1"/>
    </source>
</evidence>
<proteinExistence type="predicted"/>
<feature type="region of interest" description="Disordered" evidence="1">
    <location>
        <begin position="14"/>
        <end position="48"/>
    </location>
</feature>
<protein>
    <submittedName>
        <fullName evidence="2">Uncharacterized protein</fullName>
    </submittedName>
</protein>
<name>A0ABN9XQF6_9DINO</name>
<feature type="non-terminal residue" evidence="2">
    <location>
        <position position="1"/>
    </location>
</feature>
<reference evidence="2" key="1">
    <citation type="submission" date="2023-10" db="EMBL/GenBank/DDBJ databases">
        <authorList>
            <person name="Chen Y."/>
            <person name="Shah S."/>
            <person name="Dougan E. K."/>
            <person name="Thang M."/>
            <person name="Chan C."/>
        </authorList>
    </citation>
    <scope>NUCLEOTIDE SEQUENCE [LARGE SCALE GENOMIC DNA]</scope>
</reference>
<evidence type="ECO:0000313" key="3">
    <source>
        <dbReference type="Proteomes" id="UP001189429"/>
    </source>
</evidence>
<gene>
    <name evidence="2" type="ORF">PCOR1329_LOCUS78866</name>
</gene>
<sequence>VSVELPQQLRGLKAVTGELNSSTANQIKKGRREASERPMTAQERERFTSAKQVMRARWALEFKINQKGGSAKPKARLAASGFIMGPQREPTRRGKAWAIPALELARAVGILAGAAAKPKEAAHGLVEAAIKCYLTVSGAMAEQRWALAKMDPCAWVLHGRDRGSSKERAWAGLEALLLDGPAKAGIVAHRYPKAESRPEARIDWKGWGRGVFYQTGVEIAQGLDEGSQMDWEKYVKDIEEIHKTQARAALVAIGWRSEQTGPMRSADVSWHLCDVPHSAVKPMGGVNELVDRVREQADKGAWAHSHWGSEVFAPVARAVSSEANRPDGGSTKELAMAMAPLEVLAATRSMWKSGKTDKIRRSSAAAERWATVDGEDENYGLKLQWLEMLGDDIDWRSSQSAMCCLPAACSTDSRGLFGELKTVVFTPKGKEKRVDIEAMTMKGESARDGNRLTRVHVG</sequence>
<keyword evidence="3" id="KW-1185">Reference proteome</keyword>